<evidence type="ECO:0000313" key="2">
    <source>
        <dbReference type="EMBL" id="KAK0461554.1"/>
    </source>
</evidence>
<dbReference type="AlphaFoldDB" id="A0AA39N9P1"/>
<reference evidence="2" key="1">
    <citation type="submission" date="2023-06" db="EMBL/GenBank/DDBJ databases">
        <authorList>
            <consortium name="Lawrence Berkeley National Laboratory"/>
            <person name="Ahrendt S."/>
            <person name="Sahu N."/>
            <person name="Indic B."/>
            <person name="Wong-Bajracharya J."/>
            <person name="Merenyi Z."/>
            <person name="Ke H.-M."/>
            <person name="Monk M."/>
            <person name="Kocsube S."/>
            <person name="Drula E."/>
            <person name="Lipzen A."/>
            <person name="Balint B."/>
            <person name="Henrissat B."/>
            <person name="Andreopoulos B."/>
            <person name="Martin F.M."/>
            <person name="Harder C.B."/>
            <person name="Rigling D."/>
            <person name="Ford K.L."/>
            <person name="Foster G.D."/>
            <person name="Pangilinan J."/>
            <person name="Papanicolaou A."/>
            <person name="Barry K."/>
            <person name="LaButti K."/>
            <person name="Viragh M."/>
            <person name="Koriabine M."/>
            <person name="Yan M."/>
            <person name="Riley R."/>
            <person name="Champramary S."/>
            <person name="Plett K.L."/>
            <person name="Tsai I.J."/>
            <person name="Slot J."/>
            <person name="Sipos G."/>
            <person name="Plett J."/>
            <person name="Nagy L.G."/>
            <person name="Grigoriev I.V."/>
        </authorList>
    </citation>
    <scope>NUCLEOTIDE SEQUENCE</scope>
    <source>
        <strain evidence="2">ICMP 16352</strain>
    </source>
</reference>
<sequence>MEPGCKSIIGTKKRTVHIPILWGVLGIKFVSVNNADRLTGMHCIPRDISQGKGFGSASGKYVHFITLVLVKFFIPICPVTVLVGKPNIPSYSQYNRPRRPPDE</sequence>
<keyword evidence="1" id="KW-1133">Transmembrane helix</keyword>
<organism evidence="2 3">
    <name type="scientific">Armillaria novae-zelandiae</name>
    <dbReference type="NCBI Taxonomy" id="153914"/>
    <lineage>
        <taxon>Eukaryota</taxon>
        <taxon>Fungi</taxon>
        <taxon>Dikarya</taxon>
        <taxon>Basidiomycota</taxon>
        <taxon>Agaricomycotina</taxon>
        <taxon>Agaricomycetes</taxon>
        <taxon>Agaricomycetidae</taxon>
        <taxon>Agaricales</taxon>
        <taxon>Marasmiineae</taxon>
        <taxon>Physalacriaceae</taxon>
        <taxon>Armillaria</taxon>
    </lineage>
</organism>
<evidence type="ECO:0000313" key="3">
    <source>
        <dbReference type="Proteomes" id="UP001175227"/>
    </source>
</evidence>
<evidence type="ECO:0000256" key="1">
    <source>
        <dbReference type="SAM" id="Phobius"/>
    </source>
</evidence>
<dbReference type="Proteomes" id="UP001175227">
    <property type="component" value="Unassembled WGS sequence"/>
</dbReference>
<accession>A0AA39N9P1</accession>
<name>A0AA39N9P1_9AGAR</name>
<proteinExistence type="predicted"/>
<protein>
    <submittedName>
        <fullName evidence="2">Uncharacterized protein</fullName>
    </submittedName>
</protein>
<gene>
    <name evidence="2" type="ORF">IW261DRAFT_1529351</name>
</gene>
<keyword evidence="1" id="KW-0472">Membrane</keyword>
<comment type="caution">
    <text evidence="2">The sequence shown here is derived from an EMBL/GenBank/DDBJ whole genome shotgun (WGS) entry which is preliminary data.</text>
</comment>
<keyword evidence="3" id="KW-1185">Reference proteome</keyword>
<keyword evidence="1" id="KW-0812">Transmembrane</keyword>
<feature type="transmembrane region" description="Helical" evidence="1">
    <location>
        <begin position="61"/>
        <end position="83"/>
    </location>
</feature>
<dbReference type="EMBL" id="JAUEPR010000139">
    <property type="protein sequence ID" value="KAK0461554.1"/>
    <property type="molecule type" value="Genomic_DNA"/>
</dbReference>